<dbReference type="GO" id="GO:0006355">
    <property type="term" value="P:regulation of DNA-templated transcription"/>
    <property type="evidence" value="ECO:0007669"/>
    <property type="project" value="InterPro"/>
</dbReference>
<dbReference type="PROSITE" id="PS51802">
    <property type="entry name" value="ZF_CCHHC"/>
    <property type="match status" value="1"/>
</dbReference>
<accession>A0A814DP01</accession>
<dbReference type="GO" id="GO:0008270">
    <property type="term" value="F:zinc ion binding"/>
    <property type="evidence" value="ECO:0007669"/>
    <property type="project" value="UniProtKB-KW"/>
</dbReference>
<gene>
    <name evidence="9" type="ORF">OXX778_LOCUS14448</name>
</gene>
<dbReference type="GO" id="GO:0005634">
    <property type="term" value="C:nucleus"/>
    <property type="evidence" value="ECO:0007669"/>
    <property type="project" value="UniProtKB-SubCell"/>
</dbReference>
<dbReference type="Proteomes" id="UP000663879">
    <property type="component" value="Unassembled WGS sequence"/>
</dbReference>
<feature type="non-terminal residue" evidence="9">
    <location>
        <position position="1"/>
    </location>
</feature>
<comment type="caution">
    <text evidence="9">The sequence shown here is derived from an EMBL/GenBank/DDBJ whole genome shotgun (WGS) entry which is preliminary data.</text>
</comment>
<keyword evidence="7" id="KW-0539">Nucleus</keyword>
<keyword evidence="10" id="KW-1185">Reference proteome</keyword>
<dbReference type="SUPFAM" id="SSF103637">
    <property type="entry name" value="CCHHC domain"/>
    <property type="match status" value="1"/>
</dbReference>
<evidence type="ECO:0000313" key="9">
    <source>
        <dbReference type="EMBL" id="CAF0961027.1"/>
    </source>
</evidence>
<evidence type="ECO:0000256" key="8">
    <source>
        <dbReference type="SAM" id="Coils"/>
    </source>
</evidence>
<feature type="coiled-coil region" evidence="8">
    <location>
        <begin position="137"/>
        <end position="208"/>
    </location>
</feature>
<protein>
    <submittedName>
        <fullName evidence="9">Uncharacterized protein</fullName>
    </submittedName>
</protein>
<keyword evidence="2" id="KW-0479">Metal-binding</keyword>
<dbReference type="InterPro" id="IPR002515">
    <property type="entry name" value="Znf_C2H2C"/>
</dbReference>
<sequence>KYSSILGEIEENVESIRIFCENGLVDALNFEDSNGCQFTGCNGNGNTDPRFKRHRSVGHCPNYLDFINNGHKELMERLAQKEYNFLIISNSLEKEREIFQNLQARFDEIEKKLLVSDKENQSLKIQLCQLESEIKTAQVYDDKIKKFDENIENFQMECNEALNNGYDYIQIEKANDLEIENNQLKCQIENISKEFTDLENKCAKKSHQSVLSNDDTIEICSKKTEVSKEDIKIIG</sequence>
<dbReference type="EMBL" id="CAJNOC010002978">
    <property type="protein sequence ID" value="CAF0961027.1"/>
    <property type="molecule type" value="Genomic_DNA"/>
</dbReference>
<comment type="subcellular location">
    <subcellularLocation>
        <location evidence="1">Nucleus</location>
    </subcellularLocation>
</comment>
<keyword evidence="8" id="KW-0175">Coiled coil</keyword>
<evidence type="ECO:0000256" key="4">
    <source>
        <dbReference type="ARBA" id="ARBA00022833"/>
    </source>
</evidence>
<keyword evidence="4" id="KW-0862">Zinc</keyword>
<evidence type="ECO:0000256" key="1">
    <source>
        <dbReference type="ARBA" id="ARBA00004123"/>
    </source>
</evidence>
<evidence type="ECO:0000256" key="6">
    <source>
        <dbReference type="ARBA" id="ARBA00023163"/>
    </source>
</evidence>
<keyword evidence="6" id="KW-0804">Transcription</keyword>
<evidence type="ECO:0000256" key="3">
    <source>
        <dbReference type="ARBA" id="ARBA00022771"/>
    </source>
</evidence>
<proteinExistence type="predicted"/>
<evidence type="ECO:0000256" key="7">
    <source>
        <dbReference type="ARBA" id="ARBA00023242"/>
    </source>
</evidence>
<keyword evidence="3" id="KW-0863">Zinc-finger</keyword>
<evidence type="ECO:0000313" key="10">
    <source>
        <dbReference type="Proteomes" id="UP000663879"/>
    </source>
</evidence>
<name>A0A814DP01_9BILA</name>
<organism evidence="9 10">
    <name type="scientific">Brachionus calyciflorus</name>
    <dbReference type="NCBI Taxonomy" id="104777"/>
    <lineage>
        <taxon>Eukaryota</taxon>
        <taxon>Metazoa</taxon>
        <taxon>Spiralia</taxon>
        <taxon>Gnathifera</taxon>
        <taxon>Rotifera</taxon>
        <taxon>Eurotatoria</taxon>
        <taxon>Monogononta</taxon>
        <taxon>Pseudotrocha</taxon>
        <taxon>Ploima</taxon>
        <taxon>Brachionidae</taxon>
        <taxon>Brachionus</taxon>
    </lineage>
</organism>
<evidence type="ECO:0000256" key="5">
    <source>
        <dbReference type="ARBA" id="ARBA00023015"/>
    </source>
</evidence>
<dbReference type="AlphaFoldDB" id="A0A814DP01"/>
<dbReference type="InterPro" id="IPR036060">
    <property type="entry name" value="Znf_C2H2C_sf"/>
</dbReference>
<reference evidence="9" key="1">
    <citation type="submission" date="2021-02" db="EMBL/GenBank/DDBJ databases">
        <authorList>
            <person name="Nowell W R."/>
        </authorList>
    </citation>
    <scope>NUCLEOTIDE SEQUENCE</scope>
    <source>
        <strain evidence="9">Ploen Becks lab</strain>
    </source>
</reference>
<evidence type="ECO:0000256" key="2">
    <source>
        <dbReference type="ARBA" id="ARBA00022723"/>
    </source>
</evidence>
<keyword evidence="5" id="KW-0805">Transcription regulation</keyword>